<dbReference type="EMBL" id="JAJQKU010000003">
    <property type="protein sequence ID" value="MCD9097372.1"/>
    <property type="molecule type" value="Genomic_DNA"/>
</dbReference>
<evidence type="ECO:0000313" key="2">
    <source>
        <dbReference type="Proteomes" id="UP001430360"/>
    </source>
</evidence>
<organism evidence="1 2">
    <name type="scientific">Luteimonas fraxinea</name>
    <dbReference type="NCBI Taxonomy" id="2901869"/>
    <lineage>
        <taxon>Bacteria</taxon>
        <taxon>Pseudomonadati</taxon>
        <taxon>Pseudomonadota</taxon>
        <taxon>Gammaproteobacteria</taxon>
        <taxon>Lysobacterales</taxon>
        <taxon>Lysobacteraceae</taxon>
        <taxon>Luteimonas</taxon>
    </lineage>
</organism>
<accession>A0ABS8UEF7</accession>
<keyword evidence="2" id="KW-1185">Reference proteome</keyword>
<sequence>MSVWLTQARTSAPNLPLATASAPRFDAKRRSAEAIAADADDLRELEAAEKALGKRTRGPRG</sequence>
<proteinExistence type="predicted"/>
<protein>
    <submittedName>
        <fullName evidence="1">Uncharacterized protein</fullName>
    </submittedName>
</protein>
<reference evidence="1" key="2">
    <citation type="journal article" date="2022" name="Syst. Appl. Microbiol.">
        <title>Physiological and genomic characterisation of Luteimonas fraxinea sp. nov., a bacterial species associated with trees tolerant to ash dieback.</title>
        <authorList>
            <person name="Ulrich K."/>
            <person name="Becker R."/>
            <person name="Behrendt U."/>
            <person name="Kube M."/>
            <person name="Schneck V."/>
            <person name="Ulrich A."/>
        </authorList>
    </citation>
    <scope>NUCLEOTIDE SEQUENCE</scope>
    <source>
        <strain evidence="1">A1P009</strain>
    </source>
</reference>
<dbReference type="RefSeq" id="WP_232136403.1">
    <property type="nucleotide sequence ID" value="NZ_CP089507.1"/>
</dbReference>
<name>A0ABS8UEF7_9GAMM</name>
<evidence type="ECO:0000313" key="1">
    <source>
        <dbReference type="EMBL" id="MCD9097372.1"/>
    </source>
</evidence>
<comment type="caution">
    <text evidence="1">The sequence shown here is derived from an EMBL/GenBank/DDBJ whole genome shotgun (WGS) entry which is preliminary data.</text>
</comment>
<dbReference type="Proteomes" id="UP001430360">
    <property type="component" value="Unassembled WGS sequence"/>
</dbReference>
<reference evidence="1" key="1">
    <citation type="submission" date="2021-12" db="EMBL/GenBank/DDBJ databases">
        <authorList>
            <person name="Ulrich A."/>
        </authorList>
    </citation>
    <scope>NUCLEOTIDE SEQUENCE</scope>
    <source>
        <strain evidence="1">A1P009</strain>
    </source>
</reference>
<gene>
    <name evidence="1" type="ORF">LTT95_10525</name>
</gene>